<dbReference type="Gene3D" id="3.40.630.30">
    <property type="match status" value="1"/>
</dbReference>
<reference evidence="2 3" key="1">
    <citation type="submission" date="2020-08" db="EMBL/GenBank/DDBJ databases">
        <title>Genome sequence of Rhizobiales bacterium strain IZ6.</title>
        <authorList>
            <person name="Nakai R."/>
            <person name="Naganuma T."/>
        </authorList>
    </citation>
    <scope>NUCLEOTIDE SEQUENCE [LARGE SCALE GENOMIC DNA]</scope>
    <source>
        <strain evidence="2 3">IZ6</strain>
    </source>
</reference>
<dbReference type="Pfam" id="PF13302">
    <property type="entry name" value="Acetyltransf_3"/>
    <property type="match status" value="1"/>
</dbReference>
<dbReference type="InterPro" id="IPR000182">
    <property type="entry name" value="GNAT_dom"/>
</dbReference>
<name>A0A6S6QYK8_9HYPH</name>
<feature type="domain" description="N-acetyltransferase" evidence="1">
    <location>
        <begin position="8"/>
        <end position="142"/>
    </location>
</feature>
<dbReference type="RefSeq" id="WP_222875935.1">
    <property type="nucleotide sequence ID" value="NZ_AP023361.1"/>
</dbReference>
<dbReference type="InterPro" id="IPR016181">
    <property type="entry name" value="Acyl_CoA_acyltransferase"/>
</dbReference>
<dbReference type="GO" id="GO:0016747">
    <property type="term" value="F:acyltransferase activity, transferring groups other than amino-acyl groups"/>
    <property type="evidence" value="ECO:0007669"/>
    <property type="project" value="InterPro"/>
</dbReference>
<accession>A0A6S6QYK8</accession>
<organism evidence="2 3">
    <name type="scientific">Terrihabitans soli</name>
    <dbReference type="NCBI Taxonomy" id="708113"/>
    <lineage>
        <taxon>Bacteria</taxon>
        <taxon>Pseudomonadati</taxon>
        <taxon>Pseudomonadota</taxon>
        <taxon>Alphaproteobacteria</taxon>
        <taxon>Hyphomicrobiales</taxon>
        <taxon>Terrihabitans</taxon>
    </lineage>
</organism>
<sequence>MNIDGRTIRLRLAELADAEFILSLRVNPALSTFVSPVSPDIEKQLSWLRSYKERERDKEEFYFIIESLGGTPYGAVRVYDFQGPSFCWGSWLISPDAPASTGIESALLVYEFAFYTLGFTASHFDVRQGNTRVIAFHERLGAVQVASNDLDCFFEFSKEAYEKIRPKYAKFLPA</sequence>
<evidence type="ECO:0000313" key="2">
    <source>
        <dbReference type="EMBL" id="BCJ92362.1"/>
    </source>
</evidence>
<dbReference type="SUPFAM" id="SSF55729">
    <property type="entry name" value="Acyl-CoA N-acyltransferases (Nat)"/>
    <property type="match status" value="1"/>
</dbReference>
<dbReference type="KEGG" id="tso:IZ6_30970"/>
<evidence type="ECO:0000259" key="1">
    <source>
        <dbReference type="Pfam" id="PF13302"/>
    </source>
</evidence>
<evidence type="ECO:0000313" key="3">
    <source>
        <dbReference type="Proteomes" id="UP000515317"/>
    </source>
</evidence>
<dbReference type="Proteomes" id="UP000515317">
    <property type="component" value="Chromosome"/>
</dbReference>
<gene>
    <name evidence="2" type="ORF">IZ6_30970</name>
</gene>
<dbReference type="EMBL" id="AP023361">
    <property type="protein sequence ID" value="BCJ92362.1"/>
    <property type="molecule type" value="Genomic_DNA"/>
</dbReference>
<dbReference type="AlphaFoldDB" id="A0A6S6QYK8"/>
<keyword evidence="3" id="KW-1185">Reference proteome</keyword>
<protein>
    <recommendedName>
        <fullName evidence="1">N-acetyltransferase domain-containing protein</fullName>
    </recommendedName>
</protein>
<proteinExistence type="predicted"/>